<comment type="caution">
    <text evidence="3">The sequence shown here is derived from an EMBL/GenBank/DDBJ whole genome shotgun (WGS) entry which is preliminary data.</text>
</comment>
<dbReference type="PROSITE" id="PS51257">
    <property type="entry name" value="PROKAR_LIPOPROTEIN"/>
    <property type="match status" value="1"/>
</dbReference>
<dbReference type="RefSeq" id="WP_132494573.1">
    <property type="nucleotide sequence ID" value="NZ_SMKW01000119.1"/>
</dbReference>
<organism evidence="3 4">
    <name type="scientific">Saccharopolyspora elongata</name>
    <dbReference type="NCBI Taxonomy" id="2530387"/>
    <lineage>
        <taxon>Bacteria</taxon>
        <taxon>Bacillati</taxon>
        <taxon>Actinomycetota</taxon>
        <taxon>Actinomycetes</taxon>
        <taxon>Pseudonocardiales</taxon>
        <taxon>Pseudonocardiaceae</taxon>
        <taxon>Saccharopolyspora</taxon>
    </lineage>
</organism>
<keyword evidence="4" id="KW-1185">Reference proteome</keyword>
<evidence type="ECO:0000259" key="2">
    <source>
        <dbReference type="Pfam" id="PF00496"/>
    </source>
</evidence>
<dbReference type="PANTHER" id="PTHR30290">
    <property type="entry name" value="PERIPLASMIC BINDING COMPONENT OF ABC TRANSPORTER"/>
    <property type="match status" value="1"/>
</dbReference>
<dbReference type="SUPFAM" id="SSF53850">
    <property type="entry name" value="Periplasmic binding protein-like II"/>
    <property type="match status" value="1"/>
</dbReference>
<proteinExistence type="predicted"/>
<feature type="signal peptide" evidence="1">
    <location>
        <begin position="1"/>
        <end position="23"/>
    </location>
</feature>
<protein>
    <submittedName>
        <fullName evidence="3">ABC transporter substrate-binding protein</fullName>
    </submittedName>
</protein>
<dbReference type="AlphaFoldDB" id="A0A4R4XXM8"/>
<accession>A0A4R4XXM8</accession>
<dbReference type="GO" id="GO:0042597">
    <property type="term" value="C:periplasmic space"/>
    <property type="evidence" value="ECO:0007669"/>
    <property type="project" value="UniProtKB-ARBA"/>
</dbReference>
<name>A0A4R4XXM8_9PSEU</name>
<sequence length="501" mass="53612">MQRRQFVLGAALATALVATGCAANSTADTSTDTLRYAAVGAPAAASNDPHGGLGNESDAMRFALLYDVLTVPGADGSTQPRLATSWTPDTTQTRWKLALRPDASFTDGRPVRAADVLFSLRRMQDKAAENYGRMAMFDLAASTVVDEHTLNLATRKPFAEVGKALESATFVVPEGSTDFTNPVAGSGPFRMAGGDAASAVLERSDRWWGSRPPLRRIEIRAIADPQARADAVAAGQADVAGSVNPATARESEQDGLQVVHRPAVTVYPVVMRLDRAPFDDPRVREAIKLAVDRKQLVDAVFLGQGVVGNDLLTPADPTAPAPPQRQRDLDRARQLLAEAGHSNGLDLTLRTTTAYPGMETTATLLADQLKAAGIRIRVQVEPQDTFWTQVYSQADFYVSYLGGIPFLDVARVALLSTSPTNETAWHRPDWDLGFDAALATADAAGRSAQLGRLQQQVRDEGGYLVWGAGDGLDLARPQVAGLPTGPGFQRLFIDQVRINAT</sequence>
<dbReference type="Gene3D" id="3.40.190.10">
    <property type="entry name" value="Periplasmic binding protein-like II"/>
    <property type="match status" value="1"/>
</dbReference>
<dbReference type="GO" id="GO:0015833">
    <property type="term" value="P:peptide transport"/>
    <property type="evidence" value="ECO:0007669"/>
    <property type="project" value="TreeGrafter"/>
</dbReference>
<dbReference type="PANTHER" id="PTHR30290:SF65">
    <property type="entry name" value="MONOACYL PHOSPHATIDYLINOSITOL TETRAMANNOSIDE-BINDING PROTEIN LPQW-RELATED"/>
    <property type="match status" value="1"/>
</dbReference>
<reference evidence="3 4" key="1">
    <citation type="submission" date="2019-03" db="EMBL/GenBank/DDBJ databases">
        <title>Draft genome sequences of novel Actinobacteria.</title>
        <authorList>
            <person name="Sahin N."/>
            <person name="Ay H."/>
            <person name="Saygin H."/>
        </authorList>
    </citation>
    <scope>NUCLEOTIDE SEQUENCE [LARGE SCALE GENOMIC DNA]</scope>
    <source>
        <strain evidence="3 4">7K502</strain>
    </source>
</reference>
<dbReference type="PIRSF" id="PIRSF002741">
    <property type="entry name" value="MppA"/>
    <property type="match status" value="1"/>
</dbReference>
<dbReference type="Pfam" id="PF00496">
    <property type="entry name" value="SBP_bac_5"/>
    <property type="match status" value="1"/>
</dbReference>
<dbReference type="EMBL" id="SMKW01000119">
    <property type="protein sequence ID" value="TDD35779.1"/>
    <property type="molecule type" value="Genomic_DNA"/>
</dbReference>
<dbReference type="OrthoDB" id="9046151at2"/>
<evidence type="ECO:0000256" key="1">
    <source>
        <dbReference type="SAM" id="SignalP"/>
    </source>
</evidence>
<dbReference type="InterPro" id="IPR000914">
    <property type="entry name" value="SBP_5_dom"/>
</dbReference>
<dbReference type="CDD" id="cd08503">
    <property type="entry name" value="PBP2_NikA_DppA_OppA_like_17"/>
    <property type="match status" value="1"/>
</dbReference>
<dbReference type="InterPro" id="IPR039424">
    <property type="entry name" value="SBP_5"/>
</dbReference>
<dbReference type="InterPro" id="IPR030678">
    <property type="entry name" value="Peptide/Ni-bd"/>
</dbReference>
<dbReference type="Proteomes" id="UP000294947">
    <property type="component" value="Unassembled WGS sequence"/>
</dbReference>
<evidence type="ECO:0000313" key="4">
    <source>
        <dbReference type="Proteomes" id="UP000294947"/>
    </source>
</evidence>
<keyword evidence="1" id="KW-0732">Signal</keyword>
<dbReference type="Gene3D" id="3.10.105.10">
    <property type="entry name" value="Dipeptide-binding Protein, Domain 3"/>
    <property type="match status" value="1"/>
</dbReference>
<dbReference type="GO" id="GO:0043190">
    <property type="term" value="C:ATP-binding cassette (ABC) transporter complex"/>
    <property type="evidence" value="ECO:0007669"/>
    <property type="project" value="InterPro"/>
</dbReference>
<dbReference type="GO" id="GO:1904680">
    <property type="term" value="F:peptide transmembrane transporter activity"/>
    <property type="evidence" value="ECO:0007669"/>
    <property type="project" value="TreeGrafter"/>
</dbReference>
<gene>
    <name evidence="3" type="ORF">E1288_42790</name>
</gene>
<feature type="domain" description="Solute-binding protein family 5" evidence="2">
    <location>
        <begin position="79"/>
        <end position="407"/>
    </location>
</feature>
<feature type="chain" id="PRO_5038553445" evidence="1">
    <location>
        <begin position="24"/>
        <end position="501"/>
    </location>
</feature>
<evidence type="ECO:0000313" key="3">
    <source>
        <dbReference type="EMBL" id="TDD35779.1"/>
    </source>
</evidence>